<gene>
    <name evidence="3" type="ORF">G6011_06114</name>
</gene>
<dbReference type="Gene3D" id="3.40.50.720">
    <property type="entry name" value="NAD(P)-binding Rossmann-like Domain"/>
    <property type="match status" value="1"/>
</dbReference>
<dbReference type="SUPFAM" id="SSF50129">
    <property type="entry name" value="GroES-like"/>
    <property type="match status" value="1"/>
</dbReference>
<evidence type="ECO:0000313" key="3">
    <source>
        <dbReference type="EMBL" id="KAG9189246.1"/>
    </source>
</evidence>
<evidence type="ECO:0000259" key="2">
    <source>
        <dbReference type="SMART" id="SM00829"/>
    </source>
</evidence>
<feature type="domain" description="Enoyl reductase (ER)" evidence="2">
    <location>
        <begin position="33"/>
        <end position="359"/>
    </location>
</feature>
<name>A0AAD4FGJ5_9PLEO</name>
<protein>
    <recommendedName>
        <fullName evidence="2">Enoyl reductase (ER) domain-containing protein</fullName>
    </recommendedName>
</protein>
<dbReference type="Pfam" id="PF16884">
    <property type="entry name" value="ADH_N_2"/>
    <property type="match status" value="1"/>
</dbReference>
<dbReference type="EMBL" id="JAANER010000005">
    <property type="protein sequence ID" value="KAG9189246.1"/>
    <property type="molecule type" value="Genomic_DNA"/>
</dbReference>
<dbReference type="InterPro" id="IPR041694">
    <property type="entry name" value="ADH_N_2"/>
</dbReference>
<dbReference type="InterPro" id="IPR011032">
    <property type="entry name" value="GroES-like_sf"/>
</dbReference>
<dbReference type="PANTHER" id="PTHR43205">
    <property type="entry name" value="PROSTAGLANDIN REDUCTASE"/>
    <property type="match status" value="1"/>
</dbReference>
<reference evidence="3" key="1">
    <citation type="submission" date="2021-07" db="EMBL/GenBank/DDBJ databases">
        <title>Genome Resource of American Ginseng Black Spot Pathogen Alternaria panax.</title>
        <authorList>
            <person name="Qiu C."/>
            <person name="Wang W."/>
            <person name="Liu Z."/>
        </authorList>
    </citation>
    <scope>NUCLEOTIDE SEQUENCE</scope>
    <source>
        <strain evidence="3">BNCC115425</strain>
    </source>
</reference>
<organism evidence="3 4">
    <name type="scientific">Alternaria panax</name>
    <dbReference type="NCBI Taxonomy" id="48097"/>
    <lineage>
        <taxon>Eukaryota</taxon>
        <taxon>Fungi</taxon>
        <taxon>Dikarya</taxon>
        <taxon>Ascomycota</taxon>
        <taxon>Pezizomycotina</taxon>
        <taxon>Dothideomycetes</taxon>
        <taxon>Pleosporomycetidae</taxon>
        <taxon>Pleosporales</taxon>
        <taxon>Pleosporineae</taxon>
        <taxon>Pleosporaceae</taxon>
        <taxon>Alternaria</taxon>
        <taxon>Alternaria sect. Panax</taxon>
    </lineage>
</organism>
<dbReference type="InterPro" id="IPR045010">
    <property type="entry name" value="MDR_fam"/>
</dbReference>
<dbReference type="Proteomes" id="UP001199106">
    <property type="component" value="Unassembled WGS sequence"/>
</dbReference>
<comment type="caution">
    <text evidence="3">The sequence shown here is derived from an EMBL/GenBank/DDBJ whole genome shotgun (WGS) entry which is preliminary data.</text>
</comment>
<dbReference type="SUPFAM" id="SSF51735">
    <property type="entry name" value="NAD(P)-binding Rossmann-fold domains"/>
    <property type="match status" value="1"/>
</dbReference>
<evidence type="ECO:0000256" key="1">
    <source>
        <dbReference type="ARBA" id="ARBA00023002"/>
    </source>
</evidence>
<dbReference type="CDD" id="cd05288">
    <property type="entry name" value="PGDH"/>
    <property type="match status" value="1"/>
</dbReference>
<dbReference type="PANTHER" id="PTHR43205:SF19">
    <property type="entry name" value="ENOYL REDUCTASE (ER) DOMAIN-CONTAINING PROTEIN"/>
    <property type="match status" value="1"/>
</dbReference>
<keyword evidence="1" id="KW-0560">Oxidoreductase</keyword>
<dbReference type="Gene3D" id="3.90.180.10">
    <property type="entry name" value="Medium-chain alcohol dehydrogenases, catalytic domain"/>
    <property type="match status" value="1"/>
</dbReference>
<evidence type="ECO:0000313" key="4">
    <source>
        <dbReference type="Proteomes" id="UP001199106"/>
    </source>
</evidence>
<dbReference type="SMART" id="SM00829">
    <property type="entry name" value="PKS_ER"/>
    <property type="match status" value="1"/>
</dbReference>
<accession>A0AAD4FGJ5</accession>
<proteinExistence type="predicted"/>
<dbReference type="GO" id="GO:0016628">
    <property type="term" value="F:oxidoreductase activity, acting on the CH-CH group of donors, NAD or NADP as acceptor"/>
    <property type="evidence" value="ECO:0007669"/>
    <property type="project" value="InterPro"/>
</dbReference>
<dbReference type="InterPro" id="IPR036291">
    <property type="entry name" value="NAD(P)-bd_dom_sf"/>
</dbReference>
<dbReference type="InterPro" id="IPR013149">
    <property type="entry name" value="ADH-like_C"/>
</dbReference>
<dbReference type="FunFam" id="3.40.50.720:FF:000121">
    <property type="entry name" value="Prostaglandin reductase 2"/>
    <property type="match status" value="1"/>
</dbReference>
<keyword evidence="4" id="KW-1185">Reference proteome</keyword>
<sequence length="363" mass="39301">MSEVPSYPAIPSVNITRQWVLANPPVNDPVIEGKDATFELKTIELPSPSADQVLIKVLYFSNDPAQRGWIQHGMNPDRLYVPPVQLGETMRSIAIAEVVESSTASLPKGQLVVGTFGWTEYAVVSTKEVRPIQPDESAGLRPTHFIGALGGTGLTAYYGLIDIARTTAADTVVVSGAAGATGSTVVQIAKNILGCKRVIGIAGGEKKCRWVESLGADICVDYKSASFEEDLIKATEGYVEVFFDNVGGDILSLMLGRMKRHGRITACGAVATYNSFGDSVVRNWSEIIMNRLEVKGFIIFDAMESGRTDEIIPELIKGIKEGKIKVGPETETVVKTKFEDVPKTWMMLFRGGNTGKLVTDIRA</sequence>
<dbReference type="Pfam" id="PF00107">
    <property type="entry name" value="ADH_zinc_N"/>
    <property type="match status" value="1"/>
</dbReference>
<dbReference type="AlphaFoldDB" id="A0AAD4FGJ5"/>
<dbReference type="InterPro" id="IPR020843">
    <property type="entry name" value="ER"/>
</dbReference>